<dbReference type="EMBL" id="NEDP02001080">
    <property type="protein sequence ID" value="OWF54328.1"/>
    <property type="molecule type" value="Genomic_DNA"/>
</dbReference>
<keyword evidence="2" id="KW-1185">Reference proteome</keyword>
<name>A0A210QZZ2_MIZYE</name>
<sequence length="131" mass="14543">MTESMMSTVQTPVFHVDDRSHGTESITQTSSAIARGKALKNAMSYVRSPPSKPGAGSPAMKMETFKVECICNREMKTVLCRSCGMTFKGRVRRTCLLHPNNIHLMDLDCCPNCKASHIKEFAETMASKRNI</sequence>
<evidence type="ECO:0000313" key="1">
    <source>
        <dbReference type="EMBL" id="OWF54328.1"/>
    </source>
</evidence>
<evidence type="ECO:0000313" key="2">
    <source>
        <dbReference type="Proteomes" id="UP000242188"/>
    </source>
</evidence>
<dbReference type="AlphaFoldDB" id="A0A210QZZ2"/>
<comment type="caution">
    <text evidence="1">The sequence shown here is derived from an EMBL/GenBank/DDBJ whole genome shotgun (WGS) entry which is preliminary data.</text>
</comment>
<dbReference type="OrthoDB" id="5974613at2759"/>
<dbReference type="Proteomes" id="UP000242188">
    <property type="component" value="Unassembled WGS sequence"/>
</dbReference>
<protein>
    <submittedName>
        <fullName evidence="1">Uncharacterized protein</fullName>
    </submittedName>
</protein>
<proteinExistence type="predicted"/>
<accession>A0A210QZZ2</accession>
<reference evidence="1 2" key="1">
    <citation type="journal article" date="2017" name="Nat. Ecol. Evol.">
        <title>Scallop genome provides insights into evolution of bilaterian karyotype and development.</title>
        <authorList>
            <person name="Wang S."/>
            <person name="Zhang J."/>
            <person name="Jiao W."/>
            <person name="Li J."/>
            <person name="Xun X."/>
            <person name="Sun Y."/>
            <person name="Guo X."/>
            <person name="Huan P."/>
            <person name="Dong B."/>
            <person name="Zhang L."/>
            <person name="Hu X."/>
            <person name="Sun X."/>
            <person name="Wang J."/>
            <person name="Zhao C."/>
            <person name="Wang Y."/>
            <person name="Wang D."/>
            <person name="Huang X."/>
            <person name="Wang R."/>
            <person name="Lv J."/>
            <person name="Li Y."/>
            <person name="Zhang Z."/>
            <person name="Liu B."/>
            <person name="Lu W."/>
            <person name="Hui Y."/>
            <person name="Liang J."/>
            <person name="Zhou Z."/>
            <person name="Hou R."/>
            <person name="Li X."/>
            <person name="Liu Y."/>
            <person name="Li H."/>
            <person name="Ning X."/>
            <person name="Lin Y."/>
            <person name="Zhao L."/>
            <person name="Xing Q."/>
            <person name="Dou J."/>
            <person name="Li Y."/>
            <person name="Mao J."/>
            <person name="Guo H."/>
            <person name="Dou H."/>
            <person name="Li T."/>
            <person name="Mu C."/>
            <person name="Jiang W."/>
            <person name="Fu Q."/>
            <person name="Fu X."/>
            <person name="Miao Y."/>
            <person name="Liu J."/>
            <person name="Yu Q."/>
            <person name="Li R."/>
            <person name="Liao H."/>
            <person name="Li X."/>
            <person name="Kong Y."/>
            <person name="Jiang Z."/>
            <person name="Chourrout D."/>
            <person name="Li R."/>
            <person name="Bao Z."/>
        </authorList>
    </citation>
    <scope>NUCLEOTIDE SEQUENCE [LARGE SCALE GENOMIC DNA]</scope>
    <source>
        <strain evidence="1 2">PY_sf001</strain>
    </source>
</reference>
<organism evidence="1 2">
    <name type="scientific">Mizuhopecten yessoensis</name>
    <name type="common">Japanese scallop</name>
    <name type="synonym">Patinopecten yessoensis</name>
    <dbReference type="NCBI Taxonomy" id="6573"/>
    <lineage>
        <taxon>Eukaryota</taxon>
        <taxon>Metazoa</taxon>
        <taxon>Spiralia</taxon>
        <taxon>Lophotrochozoa</taxon>
        <taxon>Mollusca</taxon>
        <taxon>Bivalvia</taxon>
        <taxon>Autobranchia</taxon>
        <taxon>Pteriomorphia</taxon>
        <taxon>Pectinida</taxon>
        <taxon>Pectinoidea</taxon>
        <taxon>Pectinidae</taxon>
        <taxon>Mizuhopecten</taxon>
    </lineage>
</organism>
<gene>
    <name evidence="1" type="ORF">KP79_PYT12291</name>
</gene>